<evidence type="ECO:0000256" key="1">
    <source>
        <dbReference type="SAM" id="MobiDB-lite"/>
    </source>
</evidence>
<dbReference type="EMBL" id="VSRR010007208">
    <property type="protein sequence ID" value="MPC46433.1"/>
    <property type="molecule type" value="Genomic_DNA"/>
</dbReference>
<feature type="compositionally biased region" description="Pro residues" evidence="1">
    <location>
        <begin position="41"/>
        <end position="52"/>
    </location>
</feature>
<comment type="caution">
    <text evidence="2">The sequence shown here is derived from an EMBL/GenBank/DDBJ whole genome shotgun (WGS) entry which is preliminary data.</text>
</comment>
<organism evidence="2 3">
    <name type="scientific">Portunus trituberculatus</name>
    <name type="common">Swimming crab</name>
    <name type="synonym">Neptunus trituberculatus</name>
    <dbReference type="NCBI Taxonomy" id="210409"/>
    <lineage>
        <taxon>Eukaryota</taxon>
        <taxon>Metazoa</taxon>
        <taxon>Ecdysozoa</taxon>
        <taxon>Arthropoda</taxon>
        <taxon>Crustacea</taxon>
        <taxon>Multicrustacea</taxon>
        <taxon>Malacostraca</taxon>
        <taxon>Eumalacostraca</taxon>
        <taxon>Eucarida</taxon>
        <taxon>Decapoda</taxon>
        <taxon>Pleocyemata</taxon>
        <taxon>Brachyura</taxon>
        <taxon>Eubrachyura</taxon>
        <taxon>Portunoidea</taxon>
        <taxon>Portunidae</taxon>
        <taxon>Portuninae</taxon>
        <taxon>Portunus</taxon>
    </lineage>
</organism>
<evidence type="ECO:0000313" key="2">
    <source>
        <dbReference type="EMBL" id="MPC46433.1"/>
    </source>
</evidence>
<feature type="region of interest" description="Disordered" evidence="1">
    <location>
        <begin position="173"/>
        <end position="196"/>
    </location>
</feature>
<sequence length="196" mass="21575">MGRYRRFRYRCIGLRRGRPGRYVPDSSVTSSVPSGMLNPIQPMPYFSPPPGVTPTSLGTSPSAAPQFFSPMSSPTDSTLYGDPQQQQQHPQAQLPAKTPAALDSSVPRGWNDPPPPSASRKCVEDQQWDGDSRCHVGHSGDKKLMMLKQRNLMTVTNSKKCACIRTHMRTQAQHHANKTSLSGLQGKATNKSWSLT</sequence>
<feature type="compositionally biased region" description="Low complexity" evidence="1">
    <location>
        <begin position="23"/>
        <end position="34"/>
    </location>
</feature>
<dbReference type="OrthoDB" id="542917at2759"/>
<protein>
    <submittedName>
        <fullName evidence="2">Uncharacterized protein</fullName>
    </submittedName>
</protein>
<reference evidence="2 3" key="1">
    <citation type="submission" date="2019-05" db="EMBL/GenBank/DDBJ databases">
        <title>Another draft genome of Portunus trituberculatus and its Hox gene families provides insights of decapod evolution.</title>
        <authorList>
            <person name="Jeong J.-H."/>
            <person name="Song I."/>
            <person name="Kim S."/>
            <person name="Choi T."/>
            <person name="Kim D."/>
            <person name="Ryu S."/>
            <person name="Kim W."/>
        </authorList>
    </citation>
    <scope>NUCLEOTIDE SEQUENCE [LARGE SCALE GENOMIC DNA]</scope>
    <source>
        <tissue evidence="2">Muscle</tissue>
    </source>
</reference>
<name>A0A5B7FMV6_PORTR</name>
<proteinExistence type="predicted"/>
<feature type="region of interest" description="Disordered" evidence="1">
    <location>
        <begin position="18"/>
        <end position="127"/>
    </location>
</feature>
<accession>A0A5B7FMV6</accession>
<feature type="compositionally biased region" description="Low complexity" evidence="1">
    <location>
        <begin position="83"/>
        <end position="95"/>
    </location>
</feature>
<dbReference type="AlphaFoldDB" id="A0A5B7FMV6"/>
<feature type="compositionally biased region" description="Polar residues" evidence="1">
    <location>
        <begin position="53"/>
        <end position="78"/>
    </location>
</feature>
<evidence type="ECO:0000313" key="3">
    <source>
        <dbReference type="Proteomes" id="UP000324222"/>
    </source>
</evidence>
<dbReference type="Proteomes" id="UP000324222">
    <property type="component" value="Unassembled WGS sequence"/>
</dbReference>
<keyword evidence="3" id="KW-1185">Reference proteome</keyword>
<gene>
    <name evidence="2" type="ORF">E2C01_040153</name>
</gene>